<dbReference type="OrthoDB" id="3911776at2759"/>
<gene>
    <name evidence="2" type="ORF">B0A55_09359</name>
</gene>
<keyword evidence="3" id="KW-1185">Reference proteome</keyword>
<accession>A0A4U0WUU4</accession>
<dbReference type="EMBL" id="NAJQ01000731">
    <property type="protein sequence ID" value="TKA65475.1"/>
    <property type="molecule type" value="Genomic_DNA"/>
</dbReference>
<evidence type="ECO:0000313" key="2">
    <source>
        <dbReference type="EMBL" id="TKA65475.1"/>
    </source>
</evidence>
<evidence type="ECO:0000256" key="1">
    <source>
        <dbReference type="SAM" id="MobiDB-lite"/>
    </source>
</evidence>
<sequence length="278" mass="30093">MLLSSPSRPCRYFSLDDEASWDADDVPWAAERRDGGVYLEQRLEDDEASSDDSMRTPHHIICSIEDILASPSPQSPAHRQALNMLDAGVDMGVGLGITGLLTLPMSSRNRSPEVHCPVRRPVSMAASFVGEGSAFGGRRRSRDSVTGSTASSDDDHPVGGSDSEDDSCETSTGARYSPEEGILSLELSEYPLSSKGFLLAPPQRPVNPTGSRSSSPFGILWPAASGALEYASVPMRRYVGNGRVDAQGRRERVSRFVEAGMDRSEEEAEEEENDKRVA</sequence>
<feature type="region of interest" description="Disordered" evidence="1">
    <location>
        <begin position="257"/>
        <end position="278"/>
    </location>
</feature>
<protein>
    <submittedName>
        <fullName evidence="2">Uncharacterized protein</fullName>
    </submittedName>
</protein>
<evidence type="ECO:0000313" key="3">
    <source>
        <dbReference type="Proteomes" id="UP000309340"/>
    </source>
</evidence>
<organism evidence="2 3">
    <name type="scientific">Friedmanniomyces simplex</name>
    <dbReference type="NCBI Taxonomy" id="329884"/>
    <lineage>
        <taxon>Eukaryota</taxon>
        <taxon>Fungi</taxon>
        <taxon>Dikarya</taxon>
        <taxon>Ascomycota</taxon>
        <taxon>Pezizomycotina</taxon>
        <taxon>Dothideomycetes</taxon>
        <taxon>Dothideomycetidae</taxon>
        <taxon>Mycosphaerellales</taxon>
        <taxon>Teratosphaeriaceae</taxon>
        <taxon>Friedmanniomyces</taxon>
    </lineage>
</organism>
<reference evidence="2 3" key="1">
    <citation type="submission" date="2017-03" db="EMBL/GenBank/DDBJ databases">
        <title>Genomes of endolithic fungi from Antarctica.</title>
        <authorList>
            <person name="Coleine C."/>
            <person name="Masonjones S."/>
            <person name="Stajich J.E."/>
        </authorList>
    </citation>
    <scope>NUCLEOTIDE SEQUENCE [LARGE SCALE GENOMIC DNA]</scope>
    <source>
        <strain evidence="2 3">CCFEE 5184</strain>
    </source>
</reference>
<name>A0A4U0WUU4_9PEZI</name>
<proteinExistence type="predicted"/>
<dbReference type="AlphaFoldDB" id="A0A4U0WUU4"/>
<comment type="caution">
    <text evidence="2">The sequence shown here is derived from an EMBL/GenBank/DDBJ whole genome shotgun (WGS) entry which is preliminary data.</text>
</comment>
<dbReference type="Proteomes" id="UP000309340">
    <property type="component" value="Unassembled WGS sequence"/>
</dbReference>
<feature type="region of interest" description="Disordered" evidence="1">
    <location>
        <begin position="132"/>
        <end position="180"/>
    </location>
</feature>